<dbReference type="AlphaFoldDB" id="A0A4Q2SLP1"/>
<keyword evidence="3 5" id="KW-0418">Kinase</keyword>
<dbReference type="GO" id="GO:0016301">
    <property type="term" value="F:kinase activity"/>
    <property type="evidence" value="ECO:0007669"/>
    <property type="project" value="UniProtKB-KW"/>
</dbReference>
<reference evidence="5 6" key="1">
    <citation type="submission" date="2019-01" db="EMBL/GenBank/DDBJ databases">
        <title>Novel species of Nocardioides.</title>
        <authorList>
            <person name="Liu Q."/>
            <person name="X Y.-H."/>
        </authorList>
    </citation>
    <scope>NUCLEOTIDE SEQUENCE [LARGE SCALE GENOMIC DNA]</scope>
    <source>
        <strain evidence="5 6">HLT2-9</strain>
    </source>
</reference>
<dbReference type="Pfam" id="PF00294">
    <property type="entry name" value="PfkB"/>
    <property type="match status" value="1"/>
</dbReference>
<dbReference type="Proteomes" id="UP000291101">
    <property type="component" value="Unassembled WGS sequence"/>
</dbReference>
<comment type="similarity">
    <text evidence="1">Belongs to the carbohydrate kinase PfkB family.</text>
</comment>
<comment type="caution">
    <text evidence="5">The sequence shown here is derived from an EMBL/GenBank/DDBJ whole genome shotgun (WGS) entry which is preliminary data.</text>
</comment>
<dbReference type="EMBL" id="SDWV01000019">
    <property type="protein sequence ID" value="RYC05931.1"/>
    <property type="molecule type" value="Genomic_DNA"/>
</dbReference>
<dbReference type="OrthoDB" id="7946249at2"/>
<evidence type="ECO:0000256" key="2">
    <source>
        <dbReference type="ARBA" id="ARBA00022679"/>
    </source>
</evidence>
<sequence>MRMADGIVNTVAAAPGLVTVGETMAVFIREPGQSLDRYRLTAAGAESNVAIGAAQLGVPARWLSCLGDDDLGHFVHDFVERHGPTTTVEWDDVLPTGSCVKEVKPHQSRMRYYRSTSAARRLDRLDLASLRGVAHLHLTGITPALSSENAELVDGLLRDRGDVGSTSFDINYRAQLWPDAEAAARALLPLARLADVVLVGDDEARCLLGTDEPEEIAAALLRRPDQELVLKRGGGAASLLVRGRDAITEPALEVEVVDLTGAGDAFAAGFLVGRLWGWSARGRLRLGHRLASRVVGVAGDVASGLTRADVAEVAHETGEIVPKMMGALQR</sequence>
<dbReference type="InterPro" id="IPR011611">
    <property type="entry name" value="PfkB_dom"/>
</dbReference>
<evidence type="ECO:0000256" key="3">
    <source>
        <dbReference type="ARBA" id="ARBA00022777"/>
    </source>
</evidence>
<dbReference type="CDD" id="cd01166">
    <property type="entry name" value="KdgK"/>
    <property type="match status" value="1"/>
</dbReference>
<feature type="domain" description="Carbohydrate kinase PfkB" evidence="4">
    <location>
        <begin position="17"/>
        <end position="302"/>
    </location>
</feature>
<accession>A0A4Q2SLP1</accession>
<evidence type="ECO:0000256" key="1">
    <source>
        <dbReference type="ARBA" id="ARBA00010688"/>
    </source>
</evidence>
<evidence type="ECO:0000313" key="6">
    <source>
        <dbReference type="Proteomes" id="UP000291101"/>
    </source>
</evidence>
<organism evidence="5 6">
    <name type="scientific">Nocardioides zhouii</name>
    <dbReference type="NCBI Taxonomy" id="1168729"/>
    <lineage>
        <taxon>Bacteria</taxon>
        <taxon>Bacillati</taxon>
        <taxon>Actinomycetota</taxon>
        <taxon>Actinomycetes</taxon>
        <taxon>Propionibacteriales</taxon>
        <taxon>Nocardioidaceae</taxon>
        <taxon>Nocardioides</taxon>
    </lineage>
</organism>
<dbReference type="PANTHER" id="PTHR43320:SF2">
    <property type="entry name" value="2-DEHYDRO-3-DEOXYGLUCONOKINASE_2-DEHYDRO-3-DEOXYGALACTONOKINASE"/>
    <property type="match status" value="1"/>
</dbReference>
<keyword evidence="6" id="KW-1185">Reference proteome</keyword>
<dbReference type="Gene3D" id="3.40.1190.20">
    <property type="match status" value="1"/>
</dbReference>
<keyword evidence="2" id="KW-0808">Transferase</keyword>
<dbReference type="PANTHER" id="PTHR43320">
    <property type="entry name" value="SUGAR KINASE"/>
    <property type="match status" value="1"/>
</dbReference>
<name>A0A4Q2SLP1_9ACTN</name>
<evidence type="ECO:0000313" key="5">
    <source>
        <dbReference type="EMBL" id="RYC05931.1"/>
    </source>
</evidence>
<dbReference type="InterPro" id="IPR029056">
    <property type="entry name" value="Ribokinase-like"/>
</dbReference>
<protein>
    <submittedName>
        <fullName evidence="5">Sugar kinase</fullName>
    </submittedName>
</protein>
<dbReference type="InterPro" id="IPR052700">
    <property type="entry name" value="Carb_kinase_PfkB-like"/>
</dbReference>
<gene>
    <name evidence="5" type="ORF">EUA94_16905</name>
</gene>
<proteinExistence type="inferred from homology"/>
<dbReference type="SUPFAM" id="SSF53613">
    <property type="entry name" value="Ribokinase-like"/>
    <property type="match status" value="1"/>
</dbReference>
<evidence type="ECO:0000259" key="4">
    <source>
        <dbReference type="Pfam" id="PF00294"/>
    </source>
</evidence>